<keyword evidence="10" id="KW-1185">Reference proteome</keyword>
<evidence type="ECO:0000313" key="9">
    <source>
        <dbReference type="EMBL" id="PQV63461.1"/>
    </source>
</evidence>
<keyword evidence="6 7" id="KW-0472">Membrane</keyword>
<organism evidence="9 10">
    <name type="scientific">Abditibacterium utsteinense</name>
    <dbReference type="NCBI Taxonomy" id="1960156"/>
    <lineage>
        <taxon>Bacteria</taxon>
        <taxon>Pseudomonadati</taxon>
        <taxon>Abditibacteriota</taxon>
        <taxon>Abditibacteriia</taxon>
        <taxon>Abditibacteriales</taxon>
        <taxon>Abditibacteriaceae</taxon>
        <taxon>Abditibacterium</taxon>
    </lineage>
</organism>
<gene>
    <name evidence="9" type="ORF">B1R32_11122</name>
</gene>
<protein>
    <submittedName>
        <fullName evidence="9">Major Facilitator Superfamily protein</fullName>
    </submittedName>
</protein>
<dbReference type="EMBL" id="NIGF01000011">
    <property type="protein sequence ID" value="PQV63461.1"/>
    <property type="molecule type" value="Genomic_DNA"/>
</dbReference>
<dbReference type="PANTHER" id="PTHR23517">
    <property type="entry name" value="RESISTANCE PROTEIN MDTM, PUTATIVE-RELATED-RELATED"/>
    <property type="match status" value="1"/>
</dbReference>
<feature type="transmembrane region" description="Helical" evidence="7">
    <location>
        <begin position="375"/>
        <end position="394"/>
    </location>
</feature>
<dbReference type="RefSeq" id="WP_105484105.1">
    <property type="nucleotide sequence ID" value="NZ_NIGF01000011.1"/>
</dbReference>
<keyword evidence="3" id="KW-1003">Cell membrane</keyword>
<feature type="domain" description="Major facilitator superfamily (MFS) profile" evidence="8">
    <location>
        <begin position="8"/>
        <end position="457"/>
    </location>
</feature>
<dbReference type="InterPro" id="IPR020846">
    <property type="entry name" value="MFS_dom"/>
</dbReference>
<evidence type="ECO:0000256" key="2">
    <source>
        <dbReference type="ARBA" id="ARBA00022448"/>
    </source>
</evidence>
<feature type="transmembrane region" description="Helical" evidence="7">
    <location>
        <begin position="154"/>
        <end position="177"/>
    </location>
</feature>
<feature type="transmembrane region" description="Helical" evidence="7">
    <location>
        <begin position="20"/>
        <end position="45"/>
    </location>
</feature>
<feature type="transmembrane region" description="Helical" evidence="7">
    <location>
        <begin position="57"/>
        <end position="80"/>
    </location>
</feature>
<reference evidence="9 10" key="1">
    <citation type="journal article" date="2018" name="Syst. Appl. Microbiol.">
        <title>Abditibacterium utsteinense sp. nov., the first cultivated member of candidate phylum FBP, isolated from ice-free Antarctic soil samples.</title>
        <authorList>
            <person name="Tahon G."/>
            <person name="Tytgat B."/>
            <person name="Lebbe L."/>
            <person name="Carlier A."/>
            <person name="Willems A."/>
        </authorList>
    </citation>
    <scope>NUCLEOTIDE SEQUENCE [LARGE SCALE GENOMIC DNA]</scope>
    <source>
        <strain evidence="9 10">LMG 29911</strain>
    </source>
</reference>
<feature type="transmembrane region" description="Helical" evidence="7">
    <location>
        <begin position="300"/>
        <end position="321"/>
    </location>
</feature>
<keyword evidence="4 7" id="KW-0812">Transmembrane</keyword>
<feature type="transmembrane region" description="Helical" evidence="7">
    <location>
        <begin position="92"/>
        <end position="110"/>
    </location>
</feature>
<comment type="caution">
    <text evidence="9">The sequence shown here is derived from an EMBL/GenBank/DDBJ whole genome shotgun (WGS) entry which is preliminary data.</text>
</comment>
<evidence type="ECO:0000256" key="7">
    <source>
        <dbReference type="SAM" id="Phobius"/>
    </source>
</evidence>
<evidence type="ECO:0000256" key="1">
    <source>
        <dbReference type="ARBA" id="ARBA00004651"/>
    </source>
</evidence>
<dbReference type="InterPro" id="IPR011701">
    <property type="entry name" value="MFS"/>
</dbReference>
<dbReference type="InParanoid" id="A0A2S8SRM6"/>
<dbReference type="GO" id="GO:0005886">
    <property type="term" value="C:plasma membrane"/>
    <property type="evidence" value="ECO:0007669"/>
    <property type="project" value="UniProtKB-SubCell"/>
</dbReference>
<dbReference type="OrthoDB" id="65739at2"/>
<keyword evidence="5 7" id="KW-1133">Transmembrane helix</keyword>
<feature type="transmembrane region" description="Helical" evidence="7">
    <location>
        <begin position="237"/>
        <end position="258"/>
    </location>
</feature>
<feature type="transmembrane region" description="Helical" evidence="7">
    <location>
        <begin position="433"/>
        <end position="453"/>
    </location>
</feature>
<feature type="transmembrane region" description="Helical" evidence="7">
    <location>
        <begin position="122"/>
        <end position="142"/>
    </location>
</feature>
<evidence type="ECO:0000256" key="3">
    <source>
        <dbReference type="ARBA" id="ARBA00022475"/>
    </source>
</evidence>
<feature type="transmembrane region" description="Helical" evidence="7">
    <location>
        <begin position="333"/>
        <end position="355"/>
    </location>
</feature>
<evidence type="ECO:0000259" key="8">
    <source>
        <dbReference type="PROSITE" id="PS50850"/>
    </source>
</evidence>
<dbReference type="AlphaFoldDB" id="A0A2S8SRM6"/>
<comment type="subcellular location">
    <subcellularLocation>
        <location evidence="1">Cell membrane</location>
        <topology evidence="1">Multi-pass membrane protein</topology>
    </subcellularLocation>
</comment>
<sequence>MKKLIGKSGPLGVFFEFPTLLKLGIICTFAEMAWATLLLVLEFFFKDELLKGESPQFIASKVAFAFLAFAGAETLFKYPMGALADKYGPRRFVVLALSICCVTPFLMWGFGTIFPGQWWPFILTRAIDGFAAAALWPAMSALMSRAVPREAKAAAMSVFNAAYMVGLAIGPMTGLYLGHRFGTNLYVFPFCAGLMALGLFVALKTIPRTVRDPNFHGEDLKEERALLKGRPMLVKMMALYALSQVGVGILAPTIPIYIDTQFGLQQADLPRLIALPALFVVLIAVPLGRVPDSIGQARSVWISYILAAVGMVCIALTSQFAPTKNLASSQVGLFGFGMLAMIVSYILGTPAWLGLTSLQVDDKKQAQALSLMQTAQGVGVVFAFALVASAAHLMTTVSKVRSRIHLPHLSNGHFTMKNAPVVQKTLDVIPLTVWFWVAAGVFVLCLIGTLLFVRETVHETEDSEAATKSPLEIKGI</sequence>
<evidence type="ECO:0000256" key="4">
    <source>
        <dbReference type="ARBA" id="ARBA00022692"/>
    </source>
</evidence>
<dbReference type="GO" id="GO:0022857">
    <property type="term" value="F:transmembrane transporter activity"/>
    <property type="evidence" value="ECO:0007669"/>
    <property type="project" value="InterPro"/>
</dbReference>
<dbReference type="PROSITE" id="PS50850">
    <property type="entry name" value="MFS"/>
    <property type="match status" value="1"/>
</dbReference>
<evidence type="ECO:0000313" key="10">
    <source>
        <dbReference type="Proteomes" id="UP000237684"/>
    </source>
</evidence>
<accession>A0A2S8SRM6</accession>
<dbReference type="Gene3D" id="1.20.1250.20">
    <property type="entry name" value="MFS general substrate transporter like domains"/>
    <property type="match status" value="2"/>
</dbReference>
<feature type="transmembrane region" description="Helical" evidence="7">
    <location>
        <begin position="183"/>
        <end position="203"/>
    </location>
</feature>
<feature type="transmembrane region" description="Helical" evidence="7">
    <location>
        <begin position="270"/>
        <end position="288"/>
    </location>
</feature>
<evidence type="ECO:0000256" key="5">
    <source>
        <dbReference type="ARBA" id="ARBA00022989"/>
    </source>
</evidence>
<dbReference type="Proteomes" id="UP000237684">
    <property type="component" value="Unassembled WGS sequence"/>
</dbReference>
<keyword evidence="2" id="KW-0813">Transport</keyword>
<evidence type="ECO:0000256" key="6">
    <source>
        <dbReference type="ARBA" id="ARBA00023136"/>
    </source>
</evidence>
<dbReference type="InterPro" id="IPR050171">
    <property type="entry name" value="MFS_Transporters"/>
</dbReference>
<name>A0A2S8SRM6_9BACT</name>
<dbReference type="Pfam" id="PF07690">
    <property type="entry name" value="MFS_1"/>
    <property type="match status" value="1"/>
</dbReference>
<dbReference type="SUPFAM" id="SSF103473">
    <property type="entry name" value="MFS general substrate transporter"/>
    <property type="match status" value="1"/>
</dbReference>
<dbReference type="InterPro" id="IPR036259">
    <property type="entry name" value="MFS_trans_sf"/>
</dbReference>
<proteinExistence type="predicted"/>